<evidence type="ECO:0000313" key="6">
    <source>
        <dbReference type="Proteomes" id="UP001409291"/>
    </source>
</evidence>
<comment type="subcellular location">
    <subcellularLocation>
        <location evidence="1">Cell membrane</location>
    </subcellularLocation>
</comment>
<protein>
    <submittedName>
        <fullName evidence="5">SdiA-regulated domain-containing protein</fullName>
    </submittedName>
</protein>
<evidence type="ECO:0000256" key="3">
    <source>
        <dbReference type="ARBA" id="ARBA00023136"/>
    </source>
</evidence>
<dbReference type="EMBL" id="JBDJNQ010000007">
    <property type="protein sequence ID" value="MEN5378616.1"/>
    <property type="molecule type" value="Genomic_DNA"/>
</dbReference>
<evidence type="ECO:0000256" key="4">
    <source>
        <dbReference type="SAM" id="SignalP"/>
    </source>
</evidence>
<evidence type="ECO:0000313" key="5">
    <source>
        <dbReference type="EMBL" id="MEN5378616.1"/>
    </source>
</evidence>
<name>A0ABV0BVB9_9SPHI</name>
<dbReference type="SUPFAM" id="SSF50956">
    <property type="entry name" value="Thermostable phytase (3-phytase)"/>
    <property type="match status" value="1"/>
</dbReference>
<feature type="chain" id="PRO_5046395690" evidence="4">
    <location>
        <begin position="28"/>
        <end position="291"/>
    </location>
</feature>
<accession>A0ABV0BVB9</accession>
<dbReference type="InterPro" id="IPR009722">
    <property type="entry name" value="YjiK/CarP"/>
</dbReference>
<dbReference type="RefSeq" id="WP_339424292.1">
    <property type="nucleotide sequence ID" value="NZ_JBDJLH010000002.1"/>
</dbReference>
<organism evidence="5 6">
    <name type="scientific">Sphingobacterium kitahiroshimense</name>
    <dbReference type="NCBI Taxonomy" id="470446"/>
    <lineage>
        <taxon>Bacteria</taxon>
        <taxon>Pseudomonadati</taxon>
        <taxon>Bacteroidota</taxon>
        <taxon>Sphingobacteriia</taxon>
        <taxon>Sphingobacteriales</taxon>
        <taxon>Sphingobacteriaceae</taxon>
        <taxon>Sphingobacterium</taxon>
    </lineage>
</organism>
<keyword evidence="3" id="KW-0472">Membrane</keyword>
<evidence type="ECO:0000256" key="2">
    <source>
        <dbReference type="ARBA" id="ARBA00022475"/>
    </source>
</evidence>
<keyword evidence="4" id="KW-0732">Signal</keyword>
<keyword evidence="6" id="KW-1185">Reference proteome</keyword>
<evidence type="ECO:0000256" key="1">
    <source>
        <dbReference type="ARBA" id="ARBA00004236"/>
    </source>
</evidence>
<keyword evidence="2" id="KW-1003">Cell membrane</keyword>
<comment type="caution">
    <text evidence="5">The sequence shown here is derived from an EMBL/GenBank/DDBJ whole genome shotgun (WGS) entry which is preliminary data.</text>
</comment>
<proteinExistence type="predicted"/>
<feature type="signal peptide" evidence="4">
    <location>
        <begin position="1"/>
        <end position="27"/>
    </location>
</feature>
<gene>
    <name evidence="5" type="ORF">ABE541_15240</name>
</gene>
<reference evidence="5 6" key="1">
    <citation type="submission" date="2024-04" db="EMBL/GenBank/DDBJ databases">
        <title>WGS of bacteria from Torrens River.</title>
        <authorList>
            <person name="Wyrsch E.R."/>
            <person name="Drigo B."/>
        </authorList>
    </citation>
    <scope>NUCLEOTIDE SEQUENCE [LARGE SCALE GENOMIC DNA]</scope>
    <source>
        <strain evidence="5 6">TWI391</strain>
    </source>
</reference>
<dbReference type="PROSITE" id="PS51257">
    <property type="entry name" value="PROKAR_LIPOPROTEIN"/>
    <property type="match status" value="1"/>
</dbReference>
<sequence length="291" mass="32447">MSKEMNGRKLLLICMPIASLFFLTACAQTTQVYRSPKGYDFNKGEKLFLPDALHELSGIAFPVESSKHIFANEDENGLVYYFAPGEHQYQQIKFAKKGDYEGIAISNGYIVVLESKGTVYSFPYSDILQREATNVKVGKDLIPKAEYESLAASQSDSLLYIICKKCAVDKSSSKVTGYVLGLSKEGDFFKKGEFKIDEKQIDLISSLKGKQFRPSALTKNKRTNEWYILSSINKMLVVANEKWEVVGAFPLDPSLFNQPEAIAFDDSGSLYIGNEGGDKANKATLLKFKLN</sequence>
<dbReference type="Proteomes" id="UP001409291">
    <property type="component" value="Unassembled WGS sequence"/>
</dbReference>
<dbReference type="Pfam" id="PF06977">
    <property type="entry name" value="SdiA-regulated"/>
    <property type="match status" value="1"/>
</dbReference>